<dbReference type="EMBL" id="AQHR01000088">
    <property type="protein sequence ID" value="EON76045.1"/>
    <property type="molecule type" value="Genomic_DNA"/>
</dbReference>
<keyword evidence="2" id="KW-1185">Reference proteome</keyword>
<name>R7ZPM4_9BACT</name>
<proteinExistence type="predicted"/>
<protein>
    <submittedName>
        <fullName evidence="1">Uncharacterized protein</fullName>
    </submittedName>
</protein>
<sequence length="60" mass="6859">MNGFITEFVVKRFGLTRLIPSGFSLKIQGTGYLRFLNHKSINKGRIAEPKAFDVRKISFL</sequence>
<gene>
    <name evidence="1" type="ORF">ADIS_3173</name>
</gene>
<dbReference type="STRING" id="1232681.ADIS_3173"/>
<evidence type="ECO:0000313" key="1">
    <source>
        <dbReference type="EMBL" id="EON76045.1"/>
    </source>
</evidence>
<dbReference type="AlphaFoldDB" id="R7ZPM4"/>
<comment type="caution">
    <text evidence="1">The sequence shown here is derived from an EMBL/GenBank/DDBJ whole genome shotgun (WGS) entry which is preliminary data.</text>
</comment>
<reference evidence="1 2" key="1">
    <citation type="submission" date="2013-02" db="EMBL/GenBank/DDBJ databases">
        <title>A novel strain isolated from Lonar lake, Maharashtra, India.</title>
        <authorList>
            <person name="Singh A."/>
        </authorList>
    </citation>
    <scope>NUCLEOTIDE SEQUENCE [LARGE SCALE GENOMIC DNA]</scope>
    <source>
        <strain evidence="1 2">AK24</strain>
    </source>
</reference>
<organism evidence="1 2">
    <name type="scientific">Lunatimonas lonarensis</name>
    <dbReference type="NCBI Taxonomy" id="1232681"/>
    <lineage>
        <taxon>Bacteria</taxon>
        <taxon>Pseudomonadati</taxon>
        <taxon>Bacteroidota</taxon>
        <taxon>Cytophagia</taxon>
        <taxon>Cytophagales</taxon>
        <taxon>Cyclobacteriaceae</taxon>
    </lineage>
</organism>
<dbReference type="Proteomes" id="UP000013909">
    <property type="component" value="Unassembled WGS sequence"/>
</dbReference>
<accession>R7ZPM4</accession>
<evidence type="ECO:0000313" key="2">
    <source>
        <dbReference type="Proteomes" id="UP000013909"/>
    </source>
</evidence>